<feature type="domain" description="Transposase zinc-ribbon" evidence="1">
    <location>
        <begin position="14"/>
        <end position="61"/>
    </location>
</feature>
<dbReference type="STRING" id="49547.MBCUR_00790"/>
<dbReference type="AlphaFoldDB" id="A0A166E9D8"/>
<name>A0A166E9D8_9EURY</name>
<dbReference type="PATRIC" id="fig|49547.3.peg.84"/>
<dbReference type="InterPro" id="IPR024442">
    <property type="entry name" value="Transposase_Zn_ribbon"/>
</dbReference>
<comment type="caution">
    <text evidence="2">The sequence shown here is derived from an EMBL/GenBank/DDBJ whole genome shotgun (WGS) entry which is preliminary data.</text>
</comment>
<protein>
    <submittedName>
        <fullName evidence="2">Transposase zinc-ribbon domain protein</fullName>
    </submittedName>
</protein>
<dbReference type="Pfam" id="PF12760">
    <property type="entry name" value="Zn_ribbon_IS1595"/>
    <property type="match status" value="1"/>
</dbReference>
<keyword evidence="3" id="KW-1185">Reference proteome</keyword>
<evidence type="ECO:0000259" key="1">
    <source>
        <dbReference type="Pfam" id="PF12760"/>
    </source>
</evidence>
<dbReference type="OrthoDB" id="86086at2157"/>
<sequence length="126" mass="14987">MPRNNNESINLNLPNEEHSIELFRKIRWSEGVYCPKCHSFHVEKRGPQGRIHRYQCKDCNTNFSDFTNTIFQNSQTPIGTMFYILFNLKNKKTSQLAKETGLTRQTIYRVKKLFKEKTQTEQKIKN</sequence>
<dbReference type="RefSeq" id="WP_067088804.1">
    <property type="nucleotide sequence ID" value="NZ_LWMV01000011.1"/>
</dbReference>
<dbReference type="Proteomes" id="UP000077245">
    <property type="component" value="Unassembled WGS sequence"/>
</dbReference>
<accession>A0A166E9D8</accession>
<dbReference type="Gene3D" id="1.10.10.60">
    <property type="entry name" value="Homeodomain-like"/>
    <property type="match status" value="1"/>
</dbReference>
<evidence type="ECO:0000313" key="2">
    <source>
        <dbReference type="EMBL" id="KZX16415.1"/>
    </source>
</evidence>
<dbReference type="EMBL" id="LWMV01000011">
    <property type="protein sequence ID" value="KZX16415.1"/>
    <property type="molecule type" value="Genomic_DNA"/>
</dbReference>
<reference evidence="2 3" key="1">
    <citation type="submission" date="2016-04" db="EMBL/GenBank/DDBJ databases">
        <title>Genome sequence of Methanobrevibacter curvatus DSM 11111.</title>
        <authorList>
            <person name="Poehlein A."/>
            <person name="Seedorf H."/>
            <person name="Daniel R."/>
        </authorList>
    </citation>
    <scope>NUCLEOTIDE SEQUENCE [LARGE SCALE GENOMIC DNA]</scope>
    <source>
        <strain evidence="2 3">DSM 11111</strain>
    </source>
</reference>
<gene>
    <name evidence="2" type="ORF">MBCUR_00790</name>
</gene>
<evidence type="ECO:0000313" key="3">
    <source>
        <dbReference type="Proteomes" id="UP000077245"/>
    </source>
</evidence>
<proteinExistence type="predicted"/>
<organism evidence="2 3">
    <name type="scientific">Methanobrevibacter curvatus</name>
    <dbReference type="NCBI Taxonomy" id="49547"/>
    <lineage>
        <taxon>Archaea</taxon>
        <taxon>Methanobacteriati</taxon>
        <taxon>Methanobacteriota</taxon>
        <taxon>Methanomada group</taxon>
        <taxon>Methanobacteria</taxon>
        <taxon>Methanobacteriales</taxon>
        <taxon>Methanobacteriaceae</taxon>
        <taxon>Methanobrevibacter</taxon>
    </lineage>
</organism>